<evidence type="ECO:0000256" key="2">
    <source>
        <dbReference type="ARBA" id="ARBA00012980"/>
    </source>
</evidence>
<comment type="catalytic activity">
    <reaction evidence="10 12">
        <text>dTMP + ATP = dTDP + ADP</text>
        <dbReference type="Rhea" id="RHEA:13517"/>
        <dbReference type="ChEBI" id="CHEBI:30616"/>
        <dbReference type="ChEBI" id="CHEBI:58369"/>
        <dbReference type="ChEBI" id="CHEBI:63528"/>
        <dbReference type="ChEBI" id="CHEBI:456216"/>
        <dbReference type="EC" id="2.7.4.9"/>
    </reaction>
</comment>
<gene>
    <name evidence="12" type="primary">tmk</name>
    <name evidence="14" type="ORF">SAMN05421644_1207</name>
</gene>
<dbReference type="SUPFAM" id="SSF52540">
    <property type="entry name" value="P-loop containing nucleoside triphosphate hydrolases"/>
    <property type="match status" value="1"/>
</dbReference>
<evidence type="ECO:0000256" key="5">
    <source>
        <dbReference type="ARBA" id="ARBA00022727"/>
    </source>
</evidence>
<dbReference type="OrthoDB" id="9774907at2"/>
<evidence type="ECO:0000256" key="9">
    <source>
        <dbReference type="ARBA" id="ARBA00029962"/>
    </source>
</evidence>
<feature type="binding site" evidence="12">
    <location>
        <begin position="18"/>
        <end position="25"/>
    </location>
    <ligand>
        <name>ATP</name>
        <dbReference type="ChEBI" id="CHEBI:30616"/>
    </ligand>
</feature>
<evidence type="ECO:0000256" key="11">
    <source>
        <dbReference type="ARBA" id="ARBA00057735"/>
    </source>
</evidence>
<evidence type="ECO:0000256" key="8">
    <source>
        <dbReference type="ARBA" id="ARBA00022840"/>
    </source>
</evidence>
<dbReference type="CDD" id="cd01672">
    <property type="entry name" value="TMPK"/>
    <property type="match status" value="1"/>
</dbReference>
<dbReference type="InterPro" id="IPR039430">
    <property type="entry name" value="Thymidylate_kin-like_dom"/>
</dbReference>
<dbReference type="RefSeq" id="WP_091333590.1">
    <property type="nucleotide sequence ID" value="NZ_FNOW01000020.1"/>
</dbReference>
<dbReference type="EMBL" id="FNOW01000020">
    <property type="protein sequence ID" value="SDX92495.1"/>
    <property type="molecule type" value="Genomic_DNA"/>
</dbReference>
<dbReference type="EC" id="2.7.4.9" evidence="2 12"/>
<dbReference type="GO" id="GO:0006235">
    <property type="term" value="P:dTTP biosynthetic process"/>
    <property type="evidence" value="ECO:0007669"/>
    <property type="project" value="UniProtKB-UniRule"/>
</dbReference>
<evidence type="ECO:0000313" key="15">
    <source>
        <dbReference type="Proteomes" id="UP000198672"/>
    </source>
</evidence>
<accession>A0A1H3FNQ0</accession>
<dbReference type="InterPro" id="IPR018094">
    <property type="entry name" value="Thymidylate_kinase"/>
</dbReference>
<feature type="domain" description="Thymidylate kinase-like" evidence="13">
    <location>
        <begin position="16"/>
        <end position="205"/>
    </location>
</feature>
<dbReference type="Pfam" id="PF02223">
    <property type="entry name" value="Thymidylate_kin"/>
    <property type="match status" value="1"/>
</dbReference>
<comment type="similarity">
    <text evidence="1 12">Belongs to the thymidylate kinase family.</text>
</comment>
<evidence type="ECO:0000256" key="6">
    <source>
        <dbReference type="ARBA" id="ARBA00022741"/>
    </source>
</evidence>
<keyword evidence="8 12" id="KW-0067">ATP-binding</keyword>
<dbReference type="GO" id="GO:0005524">
    <property type="term" value="F:ATP binding"/>
    <property type="evidence" value="ECO:0007669"/>
    <property type="project" value="UniProtKB-UniRule"/>
</dbReference>
<sequence length="221" mass="24190">MHAQHTQHTRGRFITLEGIEGAGKSTQLAPLAEVLRARGLEVLTTREPGGAPLAERLRALLLDPAHLGMSATTELLLMFAARSEHLEQCIRPALAAGRWVLCDRFTDATYAYQGGGRGIDPARIALLEQLVQGTLRPDVTFVFDLPPELGLSRAKSRAGTTDRFELETQRFFAAARAVYLDRARAHPERYRVIDATAPLAEVTQAVAAELKAIITSLESRP</sequence>
<protein>
    <recommendedName>
        <fullName evidence="3 12">Thymidylate kinase</fullName>
        <ecNumber evidence="2 12">2.7.4.9</ecNumber>
    </recommendedName>
    <alternativeName>
        <fullName evidence="9 12">dTMP kinase</fullName>
    </alternativeName>
</protein>
<evidence type="ECO:0000256" key="10">
    <source>
        <dbReference type="ARBA" id="ARBA00048743"/>
    </source>
</evidence>
<dbReference type="GO" id="GO:0005829">
    <property type="term" value="C:cytosol"/>
    <property type="evidence" value="ECO:0007669"/>
    <property type="project" value="TreeGrafter"/>
</dbReference>
<proteinExistence type="inferred from homology"/>
<dbReference type="InterPro" id="IPR027417">
    <property type="entry name" value="P-loop_NTPase"/>
</dbReference>
<dbReference type="Proteomes" id="UP000198672">
    <property type="component" value="Unassembled WGS sequence"/>
</dbReference>
<dbReference type="STRING" id="61595.SAMN05421644_1207"/>
<evidence type="ECO:0000256" key="3">
    <source>
        <dbReference type="ARBA" id="ARBA00017144"/>
    </source>
</evidence>
<evidence type="ECO:0000256" key="4">
    <source>
        <dbReference type="ARBA" id="ARBA00022679"/>
    </source>
</evidence>
<dbReference type="AlphaFoldDB" id="A0A1H3FNQ0"/>
<dbReference type="GO" id="GO:0006227">
    <property type="term" value="P:dUDP biosynthetic process"/>
    <property type="evidence" value="ECO:0007669"/>
    <property type="project" value="TreeGrafter"/>
</dbReference>
<keyword evidence="15" id="KW-1185">Reference proteome</keyword>
<evidence type="ECO:0000256" key="12">
    <source>
        <dbReference type="HAMAP-Rule" id="MF_00165"/>
    </source>
</evidence>
<keyword evidence="7 12" id="KW-0418">Kinase</keyword>
<evidence type="ECO:0000259" key="13">
    <source>
        <dbReference type="Pfam" id="PF02223"/>
    </source>
</evidence>
<dbReference type="GO" id="GO:0006233">
    <property type="term" value="P:dTDP biosynthetic process"/>
    <property type="evidence" value="ECO:0007669"/>
    <property type="project" value="InterPro"/>
</dbReference>
<evidence type="ECO:0000313" key="14">
    <source>
        <dbReference type="EMBL" id="SDX92495.1"/>
    </source>
</evidence>
<dbReference type="NCBIfam" id="TIGR00041">
    <property type="entry name" value="DTMP_kinase"/>
    <property type="match status" value="1"/>
</dbReference>
<keyword evidence="5 12" id="KW-0545">Nucleotide biosynthesis</keyword>
<dbReference type="Gene3D" id="3.40.50.300">
    <property type="entry name" value="P-loop containing nucleotide triphosphate hydrolases"/>
    <property type="match status" value="1"/>
</dbReference>
<reference evidence="15" key="1">
    <citation type="submission" date="2016-10" db="EMBL/GenBank/DDBJ databases">
        <authorList>
            <person name="Varghese N."/>
            <person name="Submissions S."/>
        </authorList>
    </citation>
    <scope>NUCLEOTIDE SEQUENCE [LARGE SCALE GENOMIC DNA]</scope>
    <source>
        <strain evidence="15">DSM 173</strain>
    </source>
</reference>
<organism evidence="14 15">
    <name type="scientific">Allochromatium warmingii</name>
    <name type="common">Chromatium warmingii</name>
    <dbReference type="NCBI Taxonomy" id="61595"/>
    <lineage>
        <taxon>Bacteria</taxon>
        <taxon>Pseudomonadati</taxon>
        <taxon>Pseudomonadota</taxon>
        <taxon>Gammaproteobacteria</taxon>
        <taxon>Chromatiales</taxon>
        <taxon>Chromatiaceae</taxon>
        <taxon>Allochromatium</taxon>
    </lineage>
</organism>
<dbReference type="PANTHER" id="PTHR10344:SF4">
    <property type="entry name" value="UMP-CMP KINASE 2, MITOCHONDRIAL"/>
    <property type="match status" value="1"/>
</dbReference>
<evidence type="ECO:0000256" key="7">
    <source>
        <dbReference type="ARBA" id="ARBA00022777"/>
    </source>
</evidence>
<dbReference type="HAMAP" id="MF_00165">
    <property type="entry name" value="Thymidylate_kinase"/>
    <property type="match status" value="1"/>
</dbReference>
<keyword evidence="4 12" id="KW-0808">Transferase</keyword>
<dbReference type="FunFam" id="3.40.50.300:FF:000225">
    <property type="entry name" value="Thymidylate kinase"/>
    <property type="match status" value="1"/>
</dbReference>
<evidence type="ECO:0000256" key="1">
    <source>
        <dbReference type="ARBA" id="ARBA00009776"/>
    </source>
</evidence>
<dbReference type="GO" id="GO:0004798">
    <property type="term" value="F:dTMP kinase activity"/>
    <property type="evidence" value="ECO:0007669"/>
    <property type="project" value="UniProtKB-UniRule"/>
</dbReference>
<keyword evidence="6 12" id="KW-0547">Nucleotide-binding</keyword>
<comment type="function">
    <text evidence="11 12">Phosphorylation of dTMP to form dTDP in both de novo and salvage pathways of dTTP synthesis.</text>
</comment>
<name>A0A1H3FNQ0_ALLWA</name>
<dbReference type="PANTHER" id="PTHR10344">
    <property type="entry name" value="THYMIDYLATE KINASE"/>
    <property type="match status" value="1"/>
</dbReference>